<evidence type="ECO:0008006" key="2">
    <source>
        <dbReference type="Google" id="ProtNLM"/>
    </source>
</evidence>
<dbReference type="AlphaFoldDB" id="A0A0F9HAQ0"/>
<protein>
    <recommendedName>
        <fullName evidence="2">CpXC domain-containing protein</fullName>
    </recommendedName>
</protein>
<comment type="caution">
    <text evidence="1">The sequence shown here is derived from an EMBL/GenBank/DDBJ whole genome shotgun (WGS) entry which is preliminary data.</text>
</comment>
<evidence type="ECO:0000313" key="1">
    <source>
        <dbReference type="EMBL" id="KKL72172.1"/>
    </source>
</evidence>
<reference evidence="1" key="1">
    <citation type="journal article" date="2015" name="Nature">
        <title>Complex archaea that bridge the gap between prokaryotes and eukaryotes.</title>
        <authorList>
            <person name="Spang A."/>
            <person name="Saw J.H."/>
            <person name="Jorgensen S.L."/>
            <person name="Zaremba-Niedzwiedzka K."/>
            <person name="Martijn J."/>
            <person name="Lind A.E."/>
            <person name="van Eijk R."/>
            <person name="Schleper C."/>
            <person name="Guy L."/>
            <person name="Ettema T.J."/>
        </authorList>
    </citation>
    <scope>NUCLEOTIDE SEQUENCE</scope>
</reference>
<gene>
    <name evidence="1" type="ORF">LCGC14_2087590</name>
</gene>
<organism evidence="1">
    <name type="scientific">marine sediment metagenome</name>
    <dbReference type="NCBI Taxonomy" id="412755"/>
    <lineage>
        <taxon>unclassified sequences</taxon>
        <taxon>metagenomes</taxon>
        <taxon>ecological metagenomes</taxon>
    </lineage>
</organism>
<sequence length="157" mass="18595">MKEEKEYKCGKCGEEYTFEQMTSLPHIQSVQEDTNPKEQHGFTSVCIKCGYVFHRDKFKVRESIEIDVEGNKGVIDVSTVFLELNHDGYWYETMLFEGEGSKIDLDLCYSERFETKKEAVKNHEKIVKMLKEKKFDIIIKPLQYEIELKEHKKEVKK</sequence>
<accession>A0A0F9HAQ0</accession>
<dbReference type="EMBL" id="LAZR01025354">
    <property type="protein sequence ID" value="KKL72172.1"/>
    <property type="molecule type" value="Genomic_DNA"/>
</dbReference>
<name>A0A0F9HAQ0_9ZZZZ</name>
<proteinExistence type="predicted"/>